<proteinExistence type="inferred from homology"/>
<dbReference type="EC" id="3.1.-.-" evidence="6"/>
<dbReference type="SUPFAM" id="SSF88723">
    <property type="entry name" value="PIN domain-like"/>
    <property type="match status" value="1"/>
</dbReference>
<dbReference type="InterPro" id="IPR002716">
    <property type="entry name" value="PIN_dom"/>
</dbReference>
<keyword evidence="6" id="KW-0800">Toxin</keyword>
<gene>
    <name evidence="6" type="primary">vapC</name>
    <name evidence="8" type="ORF">L2X98_28370</name>
</gene>
<comment type="similarity">
    <text evidence="6">Belongs to the PINc/VapC protein family.</text>
</comment>
<evidence type="ECO:0000256" key="6">
    <source>
        <dbReference type="HAMAP-Rule" id="MF_00265"/>
    </source>
</evidence>
<evidence type="ECO:0000256" key="2">
    <source>
        <dbReference type="ARBA" id="ARBA00022722"/>
    </source>
</evidence>
<evidence type="ECO:0000313" key="8">
    <source>
        <dbReference type="EMBL" id="UUT34476.1"/>
    </source>
</evidence>
<dbReference type="InterPro" id="IPR029060">
    <property type="entry name" value="PIN-like_dom_sf"/>
</dbReference>
<dbReference type="EMBL" id="CP091139">
    <property type="protein sequence ID" value="UUT34476.1"/>
    <property type="molecule type" value="Genomic_DNA"/>
</dbReference>
<comment type="cofactor">
    <cofactor evidence="6">
        <name>Mg(2+)</name>
        <dbReference type="ChEBI" id="CHEBI:18420"/>
    </cofactor>
</comment>
<keyword evidence="5 6" id="KW-0460">Magnesium</keyword>
<sequence length="140" mass="14598">MASSSAERLLLDTSAALALLILDHEAHVAVAARVRGHELGLAGHAAFETFSILTRQPRPWRLSPAAAHRAIRAGFPAGHQLSTDGADRLFAQLPAAGIGGGAVFDALVAAAAHEAETLMISRDRRAATVYRAIGAAVEFV</sequence>
<dbReference type="InterPro" id="IPR022907">
    <property type="entry name" value="VapC_family"/>
</dbReference>
<keyword evidence="4 6" id="KW-0378">Hydrolase</keyword>
<comment type="function">
    <text evidence="6">Toxic component of a toxin-antitoxin (TA) system. An RNase.</text>
</comment>
<name>A0ABY5NHA6_9MICO</name>
<protein>
    <recommendedName>
        <fullName evidence="6">Ribonuclease VapC</fullName>
        <shortName evidence="6">RNase VapC</shortName>
        <ecNumber evidence="6">3.1.-.-</ecNumber>
    </recommendedName>
    <alternativeName>
        <fullName evidence="6">Toxin VapC</fullName>
    </alternativeName>
</protein>
<feature type="binding site" evidence="6">
    <location>
        <position position="12"/>
    </location>
    <ligand>
        <name>Mg(2+)</name>
        <dbReference type="ChEBI" id="CHEBI:18420"/>
    </ligand>
</feature>
<evidence type="ECO:0000256" key="3">
    <source>
        <dbReference type="ARBA" id="ARBA00022723"/>
    </source>
</evidence>
<keyword evidence="2 6" id="KW-0540">Nuclease</keyword>
<dbReference type="HAMAP" id="MF_00265">
    <property type="entry name" value="VapC_Nob1"/>
    <property type="match status" value="1"/>
</dbReference>
<feature type="binding site" evidence="6">
    <location>
        <position position="105"/>
    </location>
    <ligand>
        <name>Mg(2+)</name>
        <dbReference type="ChEBI" id="CHEBI:18420"/>
    </ligand>
</feature>
<feature type="domain" description="PIN" evidence="7">
    <location>
        <begin position="10"/>
        <end position="130"/>
    </location>
</feature>
<evidence type="ECO:0000313" key="9">
    <source>
        <dbReference type="Proteomes" id="UP001054811"/>
    </source>
</evidence>
<evidence type="ECO:0000256" key="4">
    <source>
        <dbReference type="ARBA" id="ARBA00022801"/>
    </source>
</evidence>
<evidence type="ECO:0000259" key="7">
    <source>
        <dbReference type="Pfam" id="PF01850"/>
    </source>
</evidence>
<accession>A0ABY5NHA6</accession>
<evidence type="ECO:0000256" key="1">
    <source>
        <dbReference type="ARBA" id="ARBA00022649"/>
    </source>
</evidence>
<evidence type="ECO:0000256" key="5">
    <source>
        <dbReference type="ARBA" id="ARBA00022842"/>
    </source>
</evidence>
<keyword evidence="3 6" id="KW-0479">Metal-binding</keyword>
<dbReference type="RefSeq" id="WP_259610999.1">
    <property type="nucleotide sequence ID" value="NZ_CP091139.2"/>
</dbReference>
<dbReference type="Gene3D" id="3.40.50.1010">
    <property type="entry name" value="5'-nuclease"/>
    <property type="match status" value="1"/>
</dbReference>
<dbReference type="Proteomes" id="UP001054811">
    <property type="component" value="Chromosome"/>
</dbReference>
<reference evidence="8" key="1">
    <citation type="submission" date="2022-01" db="EMBL/GenBank/DDBJ databases">
        <title>Microbacterium eymi and Microbacterium rhizovicinus sp. nov., isolated from the rhizospheric soil of Elymus tsukushiensis, a plant native to the Dokdo Islands, Republic of Korea.</title>
        <authorList>
            <person name="Hwang Y.J."/>
        </authorList>
    </citation>
    <scope>NUCLEOTIDE SEQUENCE</scope>
    <source>
        <strain evidence="8">KUDC0405</strain>
    </source>
</reference>
<keyword evidence="9" id="KW-1185">Reference proteome</keyword>
<dbReference type="Pfam" id="PF01850">
    <property type="entry name" value="PIN"/>
    <property type="match status" value="1"/>
</dbReference>
<keyword evidence="1 6" id="KW-1277">Toxin-antitoxin system</keyword>
<organism evidence="8 9">
    <name type="scientific">Microbacterium elymi</name>
    <dbReference type="NCBI Taxonomy" id="2909587"/>
    <lineage>
        <taxon>Bacteria</taxon>
        <taxon>Bacillati</taxon>
        <taxon>Actinomycetota</taxon>
        <taxon>Actinomycetes</taxon>
        <taxon>Micrococcales</taxon>
        <taxon>Microbacteriaceae</taxon>
        <taxon>Microbacterium</taxon>
    </lineage>
</organism>